<feature type="transmembrane region" description="Helical" evidence="1">
    <location>
        <begin position="12"/>
        <end position="32"/>
    </location>
</feature>
<keyword evidence="1" id="KW-0472">Membrane</keyword>
<keyword evidence="1" id="KW-1133">Transmembrane helix</keyword>
<dbReference type="Proteomes" id="UP000018735">
    <property type="component" value="Chromosome"/>
</dbReference>
<proteinExistence type="predicted"/>
<gene>
    <name evidence="2" type="ORF">GCW_01865</name>
</gene>
<accession>A0A0F6CKJ4</accession>
<dbReference type="RefSeq" id="WP_011884232.1">
    <property type="nucleotide sequence ID" value="NC_023030.2"/>
</dbReference>
<evidence type="ECO:0000256" key="1">
    <source>
        <dbReference type="SAM" id="Phobius"/>
    </source>
</evidence>
<evidence type="ECO:0000313" key="2">
    <source>
        <dbReference type="EMBL" id="AHB99616.1"/>
    </source>
</evidence>
<organism evidence="2 3">
    <name type="scientific">Mycoplasmoides gallisepticum S6</name>
    <dbReference type="NCBI Taxonomy" id="1006581"/>
    <lineage>
        <taxon>Bacteria</taxon>
        <taxon>Bacillati</taxon>
        <taxon>Mycoplasmatota</taxon>
        <taxon>Mycoplasmoidales</taxon>
        <taxon>Mycoplasmoidaceae</taxon>
        <taxon>Mycoplasmoides</taxon>
    </lineage>
</organism>
<dbReference type="HOGENOM" id="CLU_2356682_0_0_14"/>
<protein>
    <submittedName>
        <fullName evidence="2">Uncharacterized protein</fullName>
    </submittedName>
</protein>
<evidence type="ECO:0000313" key="3">
    <source>
        <dbReference type="Proteomes" id="UP000018735"/>
    </source>
</evidence>
<keyword evidence="1" id="KW-0812">Transmembrane</keyword>
<dbReference type="AlphaFoldDB" id="A0A0F6CKJ4"/>
<name>A0A0F6CKJ4_MYCGL</name>
<dbReference type="EMBL" id="CP006916">
    <property type="protein sequence ID" value="AHB99616.1"/>
    <property type="molecule type" value="Genomic_DNA"/>
</dbReference>
<reference evidence="2 3" key="1">
    <citation type="journal article" date="2011" name="PLoS ONE">
        <title>Core proteome of the minimal cell: comparative proteomics of three mollicute species.</title>
        <authorList>
            <person name="Fisunov G.Y."/>
            <person name="Alexeev D.G."/>
            <person name="Bazaleev N.A."/>
            <person name="Ladygina V.G."/>
            <person name="Galyamina M.A."/>
            <person name="Kondratov I.G."/>
            <person name="Zhukova N.A."/>
            <person name="Serebryakova M.V."/>
            <person name="Demina I.A."/>
            <person name="Govorun V.M."/>
        </authorList>
    </citation>
    <scope>NUCLEOTIDE SEQUENCE [LARGE SCALE GENOMIC DNA]</scope>
    <source>
        <strain evidence="2 3">S6</strain>
    </source>
</reference>
<dbReference type="KEGG" id="mgz:GCW_01865"/>
<sequence length="96" mass="10380">MKKLTTSDKNKVHGGFFANALATGTLISQMFLGSISKTAVSISNIVNDIKNQPDPDGYFVEVTNQTQQRSVSSSFASSRARYSFLSPYASAIYAGF</sequence>